<name>A0A7K0KEC0_9BACT</name>
<accession>A0A7K0KEC0</accession>
<organism evidence="2 3">
    <name type="scientific">Hallella mizrahii</name>
    <dbReference type="NCBI Taxonomy" id="2606637"/>
    <lineage>
        <taxon>Bacteria</taxon>
        <taxon>Pseudomonadati</taxon>
        <taxon>Bacteroidota</taxon>
        <taxon>Bacteroidia</taxon>
        <taxon>Bacteroidales</taxon>
        <taxon>Prevotellaceae</taxon>
        <taxon>Hallella</taxon>
    </lineage>
</organism>
<proteinExistence type="predicted"/>
<keyword evidence="3" id="KW-1185">Reference proteome</keyword>
<dbReference type="EMBL" id="VUNG01000012">
    <property type="protein sequence ID" value="MST84282.1"/>
    <property type="molecule type" value="Genomic_DNA"/>
</dbReference>
<dbReference type="Pfam" id="PF11306">
    <property type="entry name" value="DUF3108"/>
    <property type="match status" value="1"/>
</dbReference>
<sequence>MKTLKIWFVSLVLAMVATQAGAQCTFRNTAFKSGEFLSYNLYYNWKFVWVKAGSASFSTVKSVYKGTPAWRGSLITRGNHRVDDFFVLRDTLLCYNSLEMAPLYYRKGAREGSRYTVDEVFYSYPEGKCHVVQHRKKNDGKSQWEKHTYNDCVYDMMSIFLRARSFNPESWKKGHNVDFPMVDGDSRDPARLHYEGKVNVKADDGHTYRCLKLAYLESEDGKPYKKIVDFFVSDDANHIPVRLDLHLRFGSAKAFLVGYKGVKGEIQSRVK</sequence>
<keyword evidence="1" id="KW-0732">Signal</keyword>
<evidence type="ECO:0000256" key="1">
    <source>
        <dbReference type="SAM" id="SignalP"/>
    </source>
</evidence>
<feature type="chain" id="PRO_5029594701" evidence="1">
    <location>
        <begin position="23"/>
        <end position="271"/>
    </location>
</feature>
<protein>
    <submittedName>
        <fullName evidence="2">DUF3108 domain-containing protein</fullName>
    </submittedName>
</protein>
<gene>
    <name evidence="2" type="ORF">FYJ73_06310</name>
</gene>
<comment type="caution">
    <text evidence="2">The sequence shown here is derived from an EMBL/GenBank/DDBJ whole genome shotgun (WGS) entry which is preliminary data.</text>
</comment>
<reference evidence="2 3" key="1">
    <citation type="submission" date="2019-08" db="EMBL/GenBank/DDBJ databases">
        <title>In-depth cultivation of the pig gut microbiome towards novel bacterial diversity and tailored functional studies.</title>
        <authorList>
            <person name="Wylensek D."/>
            <person name="Hitch T.C.A."/>
            <person name="Clavel T."/>
        </authorList>
    </citation>
    <scope>NUCLEOTIDE SEQUENCE [LARGE SCALE GENOMIC DNA]</scope>
    <source>
        <strain evidence="2 3">LKV-178-WT-2A</strain>
    </source>
</reference>
<dbReference type="AlphaFoldDB" id="A0A7K0KEC0"/>
<dbReference type="RefSeq" id="WP_154533871.1">
    <property type="nucleotide sequence ID" value="NZ_VUNG01000012.1"/>
</dbReference>
<evidence type="ECO:0000313" key="3">
    <source>
        <dbReference type="Proteomes" id="UP000438914"/>
    </source>
</evidence>
<dbReference type="InterPro" id="IPR021457">
    <property type="entry name" value="DUF3108"/>
</dbReference>
<evidence type="ECO:0000313" key="2">
    <source>
        <dbReference type="EMBL" id="MST84282.1"/>
    </source>
</evidence>
<feature type="signal peptide" evidence="1">
    <location>
        <begin position="1"/>
        <end position="22"/>
    </location>
</feature>
<dbReference type="Proteomes" id="UP000438914">
    <property type="component" value="Unassembled WGS sequence"/>
</dbReference>